<dbReference type="EMBL" id="JAVREV010000011">
    <property type="protein sequence ID" value="MDT0444822.1"/>
    <property type="molecule type" value="Genomic_DNA"/>
</dbReference>
<keyword evidence="2" id="KW-1185">Reference proteome</keyword>
<dbReference type="RefSeq" id="WP_311619073.1">
    <property type="nucleotide sequence ID" value="NZ_JAVREV010000011.1"/>
</dbReference>
<reference evidence="2" key="1">
    <citation type="submission" date="2023-07" db="EMBL/GenBank/DDBJ databases">
        <title>30 novel species of actinomycetes from the DSMZ collection.</title>
        <authorList>
            <person name="Nouioui I."/>
        </authorList>
    </citation>
    <scope>NUCLEOTIDE SEQUENCE [LARGE SCALE GENOMIC DNA]</scope>
    <source>
        <strain evidence="2">DSM 41886</strain>
    </source>
</reference>
<dbReference type="Proteomes" id="UP001183615">
    <property type="component" value="Unassembled WGS sequence"/>
</dbReference>
<protein>
    <recommendedName>
        <fullName evidence="3">Nucleopolyhedrovirus P10 family protein</fullName>
    </recommendedName>
</protein>
<evidence type="ECO:0000313" key="1">
    <source>
        <dbReference type="EMBL" id="MDT0444822.1"/>
    </source>
</evidence>
<evidence type="ECO:0008006" key="3">
    <source>
        <dbReference type="Google" id="ProtNLM"/>
    </source>
</evidence>
<proteinExistence type="predicted"/>
<comment type="caution">
    <text evidence="1">The sequence shown here is derived from an EMBL/GenBank/DDBJ whole genome shotgun (WGS) entry which is preliminary data.</text>
</comment>
<gene>
    <name evidence="1" type="ORF">RM779_19770</name>
</gene>
<accession>A0ABU2S763</accession>
<name>A0ABU2S763_9ACTN</name>
<evidence type="ECO:0000313" key="2">
    <source>
        <dbReference type="Proteomes" id="UP001183615"/>
    </source>
</evidence>
<organism evidence="1 2">
    <name type="scientific">Streptomyces johnsoniae</name>
    <dbReference type="NCBI Taxonomy" id="3075532"/>
    <lineage>
        <taxon>Bacteria</taxon>
        <taxon>Bacillati</taxon>
        <taxon>Actinomycetota</taxon>
        <taxon>Actinomycetes</taxon>
        <taxon>Kitasatosporales</taxon>
        <taxon>Streptomycetaceae</taxon>
        <taxon>Streptomyces</taxon>
    </lineage>
</organism>
<sequence>MGSDSLLRAVRQQLSLGRLVPLGEPADRVWLAERAAVPVLREAAESVSGVSVVELRLALAGPATAAVPEAAPPSALPPGPLRIEARLAAGAVRPLHETAARVRAALAAAADDRIGLVVTAVDVAVVDLLPAPAGPPSGRAPRPAAGPAGGAAARVAAAVLRVPGVRGLSSAVEVPEGRGPVRVRLAVDGTRRTLDAARAASRAAATAAGRPAAVLVTDIAMPG</sequence>